<evidence type="ECO:0000256" key="9">
    <source>
        <dbReference type="ARBA" id="ARBA00022833"/>
    </source>
</evidence>
<evidence type="ECO:0000256" key="10">
    <source>
        <dbReference type="ARBA" id="ARBA00022989"/>
    </source>
</evidence>
<keyword evidence="5 12" id="KW-0812">Transmembrane</keyword>
<dbReference type="GO" id="GO:0016874">
    <property type="term" value="F:ligase activity"/>
    <property type="evidence" value="ECO:0007669"/>
    <property type="project" value="UniProtKB-KW"/>
</dbReference>
<dbReference type="EC" id="2.3.2.27" evidence="3"/>
<dbReference type="InterPro" id="IPR022170">
    <property type="entry name" value="MUL1-like"/>
</dbReference>
<proteinExistence type="predicted"/>
<sequence>MFLDIGPFEPLEKTIFLCILGVLCLGALWFVFSRMQRYRIIADTPTARIRSAPQGYVEIIGHVIAGEDGMLSAPLSGRPCVWYQYKVEELDDVNDKKRWRTIRSGCSEHWFQINDGTGTCLIDPEGAEVSTNHKHTWQASGSFPGLASGLGSEGIASVMTSVLGGERYRYTERLIFEHEPIYALGRFNTVGGGRDQLDQASTARDLLRSWKQDPEGLKARFDADGDGNISMDEWKEAQKAARREAREQQAELHALPDMNVLNDPEDGKHPYLLSTLDEEQLIKRYRWISLGCFAGSLTTFWLFLEVLLAN</sequence>
<comment type="catalytic activity">
    <reaction evidence="1">
        <text>S-ubiquitinyl-[E2 ubiquitin-conjugating enzyme]-L-cysteine + [acceptor protein]-L-lysine = [E2 ubiquitin-conjugating enzyme]-L-cysteine + N(6)-ubiquitinyl-[acceptor protein]-L-lysine.</text>
        <dbReference type="EC" id="2.3.2.27"/>
    </reaction>
</comment>
<feature type="domain" description="EF-hand" evidence="13">
    <location>
        <begin position="219"/>
        <end position="244"/>
    </location>
</feature>
<evidence type="ECO:0000256" key="12">
    <source>
        <dbReference type="SAM" id="Phobius"/>
    </source>
</evidence>
<dbReference type="GO" id="GO:0008270">
    <property type="term" value="F:zinc ion binding"/>
    <property type="evidence" value="ECO:0007669"/>
    <property type="project" value="UniProtKB-KW"/>
</dbReference>
<keyword evidence="8" id="KW-0833">Ubl conjugation pathway</keyword>
<dbReference type="GO" id="GO:0061630">
    <property type="term" value="F:ubiquitin protein ligase activity"/>
    <property type="evidence" value="ECO:0007669"/>
    <property type="project" value="UniProtKB-EC"/>
</dbReference>
<keyword evidence="14" id="KW-0436">Ligase</keyword>
<evidence type="ECO:0000256" key="8">
    <source>
        <dbReference type="ARBA" id="ARBA00022786"/>
    </source>
</evidence>
<dbReference type="AlphaFoldDB" id="A0A1N6N6P7"/>
<keyword evidence="7" id="KW-0863">Zinc-finger</keyword>
<name>A0A1N6N6P7_9GAMM</name>
<gene>
    <name evidence="14" type="ORF">SAMN05421647_10169</name>
</gene>
<dbReference type="GO" id="GO:0005509">
    <property type="term" value="F:calcium ion binding"/>
    <property type="evidence" value="ECO:0007669"/>
    <property type="project" value="InterPro"/>
</dbReference>
<keyword evidence="4" id="KW-0808">Transferase</keyword>
<accession>A0A1N6N6P7</accession>
<dbReference type="EMBL" id="FTMN01000001">
    <property type="protein sequence ID" value="SIP87732.1"/>
    <property type="molecule type" value="Genomic_DNA"/>
</dbReference>
<comment type="subcellular location">
    <subcellularLocation>
        <location evidence="2">Membrane</location>
        <topology evidence="2">Multi-pass membrane protein</topology>
    </subcellularLocation>
</comment>
<evidence type="ECO:0000256" key="7">
    <source>
        <dbReference type="ARBA" id="ARBA00022771"/>
    </source>
</evidence>
<dbReference type="InterPro" id="IPR018247">
    <property type="entry name" value="EF_Hand_1_Ca_BS"/>
</dbReference>
<protein>
    <recommendedName>
        <fullName evidence="3">RING-type E3 ubiquitin transferase</fullName>
        <ecNumber evidence="3">2.3.2.27</ecNumber>
    </recommendedName>
</protein>
<evidence type="ECO:0000259" key="13">
    <source>
        <dbReference type="PROSITE" id="PS50222"/>
    </source>
</evidence>
<keyword evidence="6" id="KW-0479">Metal-binding</keyword>
<evidence type="ECO:0000256" key="1">
    <source>
        <dbReference type="ARBA" id="ARBA00000900"/>
    </source>
</evidence>
<dbReference type="eggNOG" id="COG1704">
    <property type="taxonomic scope" value="Bacteria"/>
</dbReference>
<dbReference type="Proteomes" id="UP000186895">
    <property type="component" value="Unassembled WGS sequence"/>
</dbReference>
<dbReference type="InterPro" id="IPR002048">
    <property type="entry name" value="EF_hand_dom"/>
</dbReference>
<feature type="transmembrane region" description="Helical" evidence="12">
    <location>
        <begin position="14"/>
        <end position="32"/>
    </location>
</feature>
<organism evidence="14 15">
    <name type="scientific">Marinobacterium stanieri</name>
    <dbReference type="NCBI Taxonomy" id="49186"/>
    <lineage>
        <taxon>Bacteria</taxon>
        <taxon>Pseudomonadati</taxon>
        <taxon>Pseudomonadota</taxon>
        <taxon>Gammaproteobacteria</taxon>
        <taxon>Oceanospirillales</taxon>
        <taxon>Oceanospirillaceae</taxon>
        <taxon>Marinobacterium</taxon>
    </lineage>
</organism>
<reference evidence="14 15" key="1">
    <citation type="submission" date="2017-01" db="EMBL/GenBank/DDBJ databases">
        <authorList>
            <person name="Mah S.A."/>
            <person name="Swanson W.J."/>
            <person name="Moy G.W."/>
            <person name="Vacquier V.D."/>
        </authorList>
    </citation>
    <scope>NUCLEOTIDE SEQUENCE [LARGE SCALE GENOMIC DNA]</scope>
    <source>
        <strain evidence="14 15">DSM 7027</strain>
    </source>
</reference>
<keyword evidence="9" id="KW-0862">Zinc</keyword>
<dbReference type="PROSITE" id="PS00018">
    <property type="entry name" value="EF_HAND_1"/>
    <property type="match status" value="1"/>
</dbReference>
<dbReference type="GO" id="GO:0016567">
    <property type="term" value="P:protein ubiquitination"/>
    <property type="evidence" value="ECO:0007669"/>
    <property type="project" value="InterPro"/>
</dbReference>
<keyword evidence="10 12" id="KW-1133">Transmembrane helix</keyword>
<evidence type="ECO:0000256" key="11">
    <source>
        <dbReference type="ARBA" id="ARBA00023136"/>
    </source>
</evidence>
<evidence type="ECO:0000256" key="5">
    <source>
        <dbReference type="ARBA" id="ARBA00022692"/>
    </source>
</evidence>
<evidence type="ECO:0000256" key="4">
    <source>
        <dbReference type="ARBA" id="ARBA00022679"/>
    </source>
</evidence>
<dbReference type="Pfam" id="PF12483">
    <property type="entry name" value="GIDE"/>
    <property type="match status" value="1"/>
</dbReference>
<evidence type="ECO:0000256" key="3">
    <source>
        <dbReference type="ARBA" id="ARBA00012483"/>
    </source>
</evidence>
<dbReference type="GO" id="GO:0016020">
    <property type="term" value="C:membrane"/>
    <property type="evidence" value="ECO:0007669"/>
    <property type="project" value="UniProtKB-SubCell"/>
</dbReference>
<feature type="transmembrane region" description="Helical" evidence="12">
    <location>
        <begin position="287"/>
        <end position="304"/>
    </location>
</feature>
<evidence type="ECO:0000313" key="15">
    <source>
        <dbReference type="Proteomes" id="UP000186895"/>
    </source>
</evidence>
<keyword evidence="11 12" id="KW-0472">Membrane</keyword>
<dbReference type="RefSeq" id="WP_083702873.1">
    <property type="nucleotide sequence ID" value="NZ_FTMN01000001.1"/>
</dbReference>
<dbReference type="STRING" id="49186.SAMN05421647_10169"/>
<evidence type="ECO:0000313" key="14">
    <source>
        <dbReference type="EMBL" id="SIP87732.1"/>
    </source>
</evidence>
<evidence type="ECO:0000256" key="6">
    <source>
        <dbReference type="ARBA" id="ARBA00022723"/>
    </source>
</evidence>
<evidence type="ECO:0000256" key="2">
    <source>
        <dbReference type="ARBA" id="ARBA00004141"/>
    </source>
</evidence>
<keyword evidence="15" id="KW-1185">Reference proteome</keyword>
<dbReference type="PROSITE" id="PS50222">
    <property type="entry name" value="EF_HAND_2"/>
    <property type="match status" value="1"/>
</dbReference>